<proteinExistence type="predicted"/>
<dbReference type="Proteomes" id="UP000008068">
    <property type="component" value="Unassembled WGS sequence"/>
</dbReference>
<gene>
    <name evidence="2" type="ORF">CAEBREN_10769</name>
</gene>
<feature type="transmembrane region" description="Helical" evidence="1">
    <location>
        <begin position="337"/>
        <end position="355"/>
    </location>
</feature>
<dbReference type="HOGENOM" id="CLU_689346_0_0_1"/>
<evidence type="ECO:0000313" key="3">
    <source>
        <dbReference type="Proteomes" id="UP000008068"/>
    </source>
</evidence>
<reference evidence="3" key="1">
    <citation type="submission" date="2011-07" db="EMBL/GenBank/DDBJ databases">
        <authorList>
            <consortium name="Caenorhabditis brenneri Sequencing and Analysis Consortium"/>
            <person name="Wilson R.K."/>
        </authorList>
    </citation>
    <scope>NUCLEOTIDE SEQUENCE [LARGE SCALE GENOMIC DNA]</scope>
    <source>
        <strain evidence="3">PB2801</strain>
    </source>
</reference>
<keyword evidence="1" id="KW-0472">Membrane</keyword>
<sequence length="400" mass="45976">MSIREQLYNVDERGMLFQIFNDIKNYLTVFPPILDKLCPIRSIIGLSHGLSNVSHKTNPATFRDVMTVLSWLKQVAEQGFTTAICDSLKADEMDADSVQLYEVFTKACMSLPEQIMNCCAKALTEEHFKYITLVKTVFQNQMLQGIQESLLIAHKTPTANLKTVSELISAGRNVKMNSKDTLLELLMQWISEIEDFDTRWKELMRLVFLVPTTLGDQVHEALLTAVFMGAKDDHAVALRRLNLPSAMLQNQPLLPLPHKPLMSKSIEENPVKGWAVCVIVCLVYGLLVPLLTYLQVWPYFHWKGSSDLSWLPICSVRYMSCLLIVENVYSYVLKNYDPIYFVKFLFGSLLLYISYVQNLDFADTTLIFLAILFIVFLVFYIYSKFWHNKVMSLFRTNNNV</sequence>
<dbReference type="InParanoid" id="G0MG21"/>
<protein>
    <submittedName>
        <fullName evidence="2">Uncharacterized protein</fullName>
    </submittedName>
</protein>
<dbReference type="AlphaFoldDB" id="G0MG21"/>
<keyword evidence="3" id="KW-1185">Reference proteome</keyword>
<accession>G0MG21</accession>
<feature type="transmembrane region" description="Helical" evidence="1">
    <location>
        <begin position="308"/>
        <end position="325"/>
    </location>
</feature>
<name>G0MG21_CAEBE</name>
<dbReference type="STRING" id="135651.G0MG21"/>
<evidence type="ECO:0000313" key="2">
    <source>
        <dbReference type="EMBL" id="EGT56513.1"/>
    </source>
</evidence>
<organism evidence="3">
    <name type="scientific">Caenorhabditis brenneri</name>
    <name type="common">Nematode worm</name>
    <dbReference type="NCBI Taxonomy" id="135651"/>
    <lineage>
        <taxon>Eukaryota</taxon>
        <taxon>Metazoa</taxon>
        <taxon>Ecdysozoa</taxon>
        <taxon>Nematoda</taxon>
        <taxon>Chromadorea</taxon>
        <taxon>Rhabditida</taxon>
        <taxon>Rhabditina</taxon>
        <taxon>Rhabditomorpha</taxon>
        <taxon>Rhabditoidea</taxon>
        <taxon>Rhabditidae</taxon>
        <taxon>Peloderinae</taxon>
        <taxon>Caenorhabditis</taxon>
    </lineage>
</organism>
<keyword evidence="1" id="KW-1133">Transmembrane helix</keyword>
<keyword evidence="1" id="KW-0812">Transmembrane</keyword>
<evidence type="ECO:0000256" key="1">
    <source>
        <dbReference type="SAM" id="Phobius"/>
    </source>
</evidence>
<feature type="transmembrane region" description="Helical" evidence="1">
    <location>
        <begin position="361"/>
        <end position="382"/>
    </location>
</feature>
<dbReference type="eggNOG" id="KOG4346">
    <property type="taxonomic scope" value="Eukaryota"/>
</dbReference>
<dbReference type="EMBL" id="GL379793">
    <property type="protein sequence ID" value="EGT56513.1"/>
    <property type="molecule type" value="Genomic_DNA"/>
</dbReference>
<feature type="transmembrane region" description="Helical" evidence="1">
    <location>
        <begin position="273"/>
        <end position="296"/>
    </location>
</feature>